<dbReference type="Proteomes" id="UP000616151">
    <property type="component" value="Unassembled WGS sequence"/>
</dbReference>
<reference evidence="1" key="1">
    <citation type="submission" date="2021-01" db="EMBL/GenBank/DDBJ databases">
        <authorList>
            <person name="Sun Q."/>
        </authorList>
    </citation>
    <scope>NUCLEOTIDE SEQUENCE</scope>
    <source>
        <strain evidence="1">YIM B02566</strain>
    </source>
</reference>
<dbReference type="EMBL" id="JAENHL010000008">
    <property type="protein sequence ID" value="MBK1871463.1"/>
    <property type="molecule type" value="Genomic_DNA"/>
</dbReference>
<gene>
    <name evidence="1" type="ORF">JHL16_34165</name>
</gene>
<proteinExistence type="predicted"/>
<keyword evidence="2" id="KW-1185">Reference proteome</keyword>
<accession>A0ACC5RGC2</accession>
<sequence>MTAAIYPSLKGKTVFITGGAMGIGESFVEEFARQGAKVAFIDIAKEAGEKLKSRLTGDVWFGQCDVTDIKALQSAIAAAAKALGPITILVNNAAHDERHAWDKMTPDYWDQRVAINIKHQFFAAQAVIPMMQKAGGGSIINLGSCSWKIGQGGMAAYTASKSGVTGLTRSLARDLGPDNIRVNTISPGWIMTERQLKLWVTPEGEKKIMEHQCLKRKLYPIDIARMALFLASDEGSGCTNQDFTVDGGWV</sequence>
<name>A0ACC5RGC2_9HYPH</name>
<protein>
    <submittedName>
        <fullName evidence="1">SDR family oxidoreductase</fullName>
    </submittedName>
</protein>
<organism evidence="1 2">
    <name type="scientific">Taklimakanibacter albus</name>
    <dbReference type="NCBI Taxonomy" id="2800327"/>
    <lineage>
        <taxon>Bacteria</taxon>
        <taxon>Pseudomonadati</taxon>
        <taxon>Pseudomonadota</taxon>
        <taxon>Alphaproteobacteria</taxon>
        <taxon>Hyphomicrobiales</taxon>
        <taxon>Aestuariivirgaceae</taxon>
        <taxon>Taklimakanibacter</taxon>
    </lineage>
</organism>
<comment type="caution">
    <text evidence="1">The sequence shown here is derived from an EMBL/GenBank/DDBJ whole genome shotgun (WGS) entry which is preliminary data.</text>
</comment>
<evidence type="ECO:0000313" key="2">
    <source>
        <dbReference type="Proteomes" id="UP000616151"/>
    </source>
</evidence>
<evidence type="ECO:0000313" key="1">
    <source>
        <dbReference type="EMBL" id="MBK1871463.1"/>
    </source>
</evidence>